<evidence type="ECO:0000259" key="7">
    <source>
        <dbReference type="PROSITE" id="PS50893"/>
    </source>
</evidence>
<gene>
    <name evidence="8" type="ORF">GCM10011289_28230</name>
</gene>
<feature type="domain" description="ABC transporter" evidence="7">
    <location>
        <begin position="5"/>
        <end position="239"/>
    </location>
</feature>
<dbReference type="Pfam" id="PF00005">
    <property type="entry name" value="ABC_tran"/>
    <property type="match status" value="1"/>
</dbReference>
<accession>A0A918UBD1</accession>
<dbReference type="PROSITE" id="PS00211">
    <property type="entry name" value="ABC_TRANSPORTER_1"/>
    <property type="match status" value="1"/>
</dbReference>
<dbReference type="RefSeq" id="WP_189535418.1">
    <property type="nucleotide sequence ID" value="NZ_BMYX01000017.1"/>
</dbReference>
<evidence type="ECO:0000256" key="3">
    <source>
        <dbReference type="ARBA" id="ARBA00022741"/>
    </source>
</evidence>
<evidence type="ECO:0000313" key="8">
    <source>
        <dbReference type="EMBL" id="GGY22697.1"/>
    </source>
</evidence>
<organism evidence="8 9">
    <name type="scientific">Paludibacterium paludis</name>
    <dbReference type="NCBI Taxonomy" id="1225769"/>
    <lineage>
        <taxon>Bacteria</taxon>
        <taxon>Pseudomonadati</taxon>
        <taxon>Pseudomonadota</taxon>
        <taxon>Betaproteobacteria</taxon>
        <taxon>Neisseriales</taxon>
        <taxon>Chromobacteriaceae</taxon>
        <taxon>Paludibacterium</taxon>
    </lineage>
</organism>
<keyword evidence="2" id="KW-1003">Cell membrane</keyword>
<dbReference type="AlphaFoldDB" id="A0A918UBD1"/>
<dbReference type="EMBL" id="BMYX01000017">
    <property type="protein sequence ID" value="GGY22697.1"/>
    <property type="molecule type" value="Genomic_DNA"/>
</dbReference>
<reference evidence="8" key="1">
    <citation type="journal article" date="2014" name="Int. J. Syst. Evol. Microbiol.">
        <title>Complete genome sequence of Corynebacterium casei LMG S-19264T (=DSM 44701T), isolated from a smear-ripened cheese.</title>
        <authorList>
            <consortium name="US DOE Joint Genome Institute (JGI-PGF)"/>
            <person name="Walter F."/>
            <person name="Albersmeier A."/>
            <person name="Kalinowski J."/>
            <person name="Ruckert C."/>
        </authorList>
    </citation>
    <scope>NUCLEOTIDE SEQUENCE</scope>
    <source>
        <strain evidence="8">KCTC 32182</strain>
    </source>
</reference>
<dbReference type="PANTHER" id="PTHR42794">
    <property type="entry name" value="HEMIN IMPORT ATP-BINDING PROTEIN HMUV"/>
    <property type="match status" value="1"/>
</dbReference>
<reference evidence="8" key="2">
    <citation type="submission" date="2020-09" db="EMBL/GenBank/DDBJ databases">
        <authorList>
            <person name="Sun Q."/>
            <person name="Kim S."/>
        </authorList>
    </citation>
    <scope>NUCLEOTIDE SEQUENCE</scope>
    <source>
        <strain evidence="8">KCTC 32182</strain>
    </source>
</reference>
<comment type="caution">
    <text evidence="8">The sequence shown here is derived from an EMBL/GenBank/DDBJ whole genome shotgun (WGS) entry which is preliminary data.</text>
</comment>
<evidence type="ECO:0000313" key="9">
    <source>
        <dbReference type="Proteomes" id="UP000645257"/>
    </source>
</evidence>
<dbReference type="GO" id="GO:0005524">
    <property type="term" value="F:ATP binding"/>
    <property type="evidence" value="ECO:0007669"/>
    <property type="project" value="UniProtKB-KW"/>
</dbReference>
<sequence>MNAGLTIQDLSVAYGRRRILHSLTAEAPMPGEVVAVLGPNGSGKSTLLKALAALVPSRGDVRLDGRAVLAMSREDRARRVVYLPQALPPSVHLRVFESILVAGNAGERGLAQKTLTPVVQGILERLGIAHLGMAFLDELSGGQKQLAGLAQALVRDPELLLLDEPLSALDLHHQFQVMALIREETRRRGMVTLVVLHDINIALHHTDRVLLVADGGLAGAGRPEDVITPESLARVYGVRGRLERCSRGRLSVHIDALA</sequence>
<keyword evidence="9" id="KW-1185">Reference proteome</keyword>
<evidence type="ECO:0000256" key="1">
    <source>
        <dbReference type="ARBA" id="ARBA00022448"/>
    </source>
</evidence>
<dbReference type="InterPro" id="IPR003439">
    <property type="entry name" value="ABC_transporter-like_ATP-bd"/>
</dbReference>
<keyword evidence="2" id="KW-0472">Membrane</keyword>
<dbReference type="Proteomes" id="UP000645257">
    <property type="component" value="Unassembled WGS sequence"/>
</dbReference>
<keyword evidence="1" id="KW-0813">Transport</keyword>
<evidence type="ECO:0000256" key="5">
    <source>
        <dbReference type="ARBA" id="ARBA00022967"/>
    </source>
</evidence>
<keyword evidence="5" id="KW-1278">Translocase</keyword>
<keyword evidence="4 8" id="KW-0067">ATP-binding</keyword>
<dbReference type="PANTHER" id="PTHR42794:SF1">
    <property type="entry name" value="HEMIN IMPORT ATP-BINDING PROTEIN HMUV"/>
    <property type="match status" value="1"/>
</dbReference>
<comment type="function">
    <text evidence="6">Part of the ABC transporter complex HmuTUV involved in hemin import. Responsible for energy coupling to the transport system.</text>
</comment>
<dbReference type="SMART" id="SM00382">
    <property type="entry name" value="AAA"/>
    <property type="match status" value="1"/>
</dbReference>
<dbReference type="InterPro" id="IPR017871">
    <property type="entry name" value="ABC_transporter-like_CS"/>
</dbReference>
<keyword evidence="3" id="KW-0547">Nucleotide-binding</keyword>
<evidence type="ECO:0000256" key="2">
    <source>
        <dbReference type="ARBA" id="ARBA00022475"/>
    </source>
</evidence>
<dbReference type="SUPFAM" id="SSF52540">
    <property type="entry name" value="P-loop containing nucleoside triphosphate hydrolases"/>
    <property type="match status" value="1"/>
</dbReference>
<dbReference type="InterPro" id="IPR003593">
    <property type="entry name" value="AAA+_ATPase"/>
</dbReference>
<dbReference type="InterPro" id="IPR027417">
    <property type="entry name" value="P-loop_NTPase"/>
</dbReference>
<dbReference type="CDD" id="cd03214">
    <property type="entry name" value="ABC_Iron-Siderophores_B12_Hemin"/>
    <property type="match status" value="1"/>
</dbReference>
<dbReference type="Gene3D" id="3.40.50.300">
    <property type="entry name" value="P-loop containing nucleotide triphosphate hydrolases"/>
    <property type="match status" value="1"/>
</dbReference>
<dbReference type="PROSITE" id="PS50893">
    <property type="entry name" value="ABC_TRANSPORTER_2"/>
    <property type="match status" value="1"/>
</dbReference>
<evidence type="ECO:0000256" key="6">
    <source>
        <dbReference type="ARBA" id="ARBA00037066"/>
    </source>
</evidence>
<protein>
    <submittedName>
        <fullName evidence="8">Iron ABC transporter ATP-binding protein</fullName>
    </submittedName>
</protein>
<dbReference type="GO" id="GO:0016887">
    <property type="term" value="F:ATP hydrolysis activity"/>
    <property type="evidence" value="ECO:0007669"/>
    <property type="project" value="InterPro"/>
</dbReference>
<proteinExistence type="predicted"/>
<name>A0A918UBD1_9NEIS</name>
<evidence type="ECO:0000256" key="4">
    <source>
        <dbReference type="ARBA" id="ARBA00022840"/>
    </source>
</evidence>